<dbReference type="Pfam" id="PF13432">
    <property type="entry name" value="TPR_16"/>
    <property type="match status" value="1"/>
</dbReference>
<evidence type="ECO:0000313" key="3">
    <source>
        <dbReference type="Proteomes" id="UP001500795"/>
    </source>
</evidence>
<accession>A0ABP6VB27</accession>
<dbReference type="SUPFAM" id="SSF48452">
    <property type="entry name" value="TPR-like"/>
    <property type="match status" value="1"/>
</dbReference>
<protein>
    <recommendedName>
        <fullName evidence="4">Tetratricopeptide repeat protein</fullName>
    </recommendedName>
</protein>
<gene>
    <name evidence="2" type="ORF">GCM10022394_07440</name>
</gene>
<dbReference type="Proteomes" id="UP001500795">
    <property type="component" value="Unassembled WGS sequence"/>
</dbReference>
<keyword evidence="1" id="KW-0732">Signal</keyword>
<reference evidence="3" key="1">
    <citation type="journal article" date="2019" name="Int. J. Syst. Evol. Microbiol.">
        <title>The Global Catalogue of Microorganisms (GCM) 10K type strain sequencing project: providing services to taxonomists for standard genome sequencing and annotation.</title>
        <authorList>
            <consortium name="The Broad Institute Genomics Platform"/>
            <consortium name="The Broad Institute Genome Sequencing Center for Infectious Disease"/>
            <person name="Wu L."/>
            <person name="Ma J."/>
        </authorList>
    </citation>
    <scope>NUCLEOTIDE SEQUENCE [LARGE SCALE GENOMIC DNA]</scope>
    <source>
        <strain evidence="3">JCM 17110</strain>
    </source>
</reference>
<dbReference type="Gene3D" id="1.25.40.10">
    <property type="entry name" value="Tetratricopeptide repeat domain"/>
    <property type="match status" value="1"/>
</dbReference>
<keyword evidence="3" id="KW-1185">Reference proteome</keyword>
<evidence type="ECO:0008006" key="4">
    <source>
        <dbReference type="Google" id="ProtNLM"/>
    </source>
</evidence>
<feature type="signal peptide" evidence="1">
    <location>
        <begin position="1"/>
        <end position="23"/>
    </location>
</feature>
<dbReference type="EMBL" id="BAABCX010000001">
    <property type="protein sequence ID" value="GAA3530667.1"/>
    <property type="molecule type" value="Genomic_DNA"/>
</dbReference>
<dbReference type="InterPro" id="IPR011990">
    <property type="entry name" value="TPR-like_helical_dom_sf"/>
</dbReference>
<dbReference type="Pfam" id="PF14559">
    <property type="entry name" value="TPR_19"/>
    <property type="match status" value="1"/>
</dbReference>
<sequence length="256" mass="28443">MSRHPYLGLLAALLSSWIPAGWASERSAAQPEFADEWQAADWSEQLAELPAPGGELSITEVTLSRPERVRQTQEQADLALAEGDWARAEYRLARLLAEYPDEQEIRLRLAAMQYGRGALDDARVQLQQGLTLAPRHADMRLALARLLAEQQRYSAAFGVLDGAVPEVASHLDYYSLKAEMARRSGDCDSAVELYHRLLVHAPDVGAWWLSLGLCQRSLGQDFVPAYQRALASADLGTASLRFVRQQLEQYGATQTH</sequence>
<evidence type="ECO:0000313" key="2">
    <source>
        <dbReference type="EMBL" id="GAA3530667.1"/>
    </source>
</evidence>
<dbReference type="RefSeq" id="WP_344954872.1">
    <property type="nucleotide sequence ID" value="NZ_BAABCX010000001.1"/>
</dbReference>
<organism evidence="2 3">
    <name type="scientific">Zobellella aerophila</name>
    <dbReference type="NCBI Taxonomy" id="870480"/>
    <lineage>
        <taxon>Bacteria</taxon>
        <taxon>Pseudomonadati</taxon>
        <taxon>Pseudomonadota</taxon>
        <taxon>Gammaproteobacteria</taxon>
        <taxon>Aeromonadales</taxon>
        <taxon>Aeromonadaceae</taxon>
        <taxon>Zobellella</taxon>
    </lineage>
</organism>
<evidence type="ECO:0000256" key="1">
    <source>
        <dbReference type="SAM" id="SignalP"/>
    </source>
</evidence>
<comment type="caution">
    <text evidence="2">The sequence shown here is derived from an EMBL/GenBank/DDBJ whole genome shotgun (WGS) entry which is preliminary data.</text>
</comment>
<proteinExistence type="predicted"/>
<name>A0ABP6VB27_9GAMM</name>
<feature type="chain" id="PRO_5046966780" description="Tetratricopeptide repeat protein" evidence="1">
    <location>
        <begin position="24"/>
        <end position="256"/>
    </location>
</feature>